<evidence type="ECO:0000313" key="1">
    <source>
        <dbReference type="EMBL" id="QWG12782.1"/>
    </source>
</evidence>
<dbReference type="SUPFAM" id="SSF54637">
    <property type="entry name" value="Thioesterase/thiol ester dehydrase-isomerase"/>
    <property type="match status" value="1"/>
</dbReference>
<dbReference type="AlphaFoldDB" id="A0A975NCV5"/>
<name>A0A975NCV5_9BRAD</name>
<dbReference type="RefSeq" id="WP_215621561.1">
    <property type="nucleotide sequence ID" value="NZ_CP076134.1"/>
</dbReference>
<evidence type="ECO:0000313" key="2">
    <source>
        <dbReference type="Proteomes" id="UP000680839"/>
    </source>
</evidence>
<gene>
    <name evidence="1" type="ORF">KMZ29_24345</name>
</gene>
<organism evidence="1 2">
    <name type="scientific">Bradyrhizobium sediminis</name>
    <dbReference type="NCBI Taxonomy" id="2840469"/>
    <lineage>
        <taxon>Bacteria</taxon>
        <taxon>Pseudomonadati</taxon>
        <taxon>Pseudomonadota</taxon>
        <taxon>Alphaproteobacteria</taxon>
        <taxon>Hyphomicrobiales</taxon>
        <taxon>Nitrobacteraceae</taxon>
        <taxon>Bradyrhizobium</taxon>
    </lineage>
</organism>
<dbReference type="Proteomes" id="UP000680839">
    <property type="component" value="Chromosome"/>
</dbReference>
<dbReference type="CDD" id="cd03443">
    <property type="entry name" value="PaaI_thioesterase"/>
    <property type="match status" value="1"/>
</dbReference>
<dbReference type="EMBL" id="CP076134">
    <property type="protein sequence ID" value="QWG12782.1"/>
    <property type="molecule type" value="Genomic_DNA"/>
</dbReference>
<protein>
    <submittedName>
        <fullName evidence="1">PaaI family thioesterase</fullName>
    </submittedName>
</protein>
<reference evidence="1" key="1">
    <citation type="submission" date="2021-06" db="EMBL/GenBank/DDBJ databases">
        <title>Bradyrhizobium sp. S2-20-1 Genome sequencing.</title>
        <authorList>
            <person name="Jin L."/>
        </authorList>
    </citation>
    <scope>NUCLEOTIDE SEQUENCE</scope>
    <source>
        <strain evidence="1">S2-20-1</strain>
    </source>
</reference>
<dbReference type="InterPro" id="IPR029069">
    <property type="entry name" value="HotDog_dom_sf"/>
</dbReference>
<sequence length="157" mass="16469">MTEGDGMNDVQDHLDQAEIESFVAALAFVREYGIRVIAAAPGRVAIELPFDERFSGPPGQFPASLVGTAGDVAAVSSCLSLVPRGWAVATLDFTIKMTGIAKGEKLRAKGRVLQAGRTNSVGAADVYVVSGERETLCGTVLATTRNFQIRSPQTAAA</sequence>
<dbReference type="Gene3D" id="3.10.129.10">
    <property type="entry name" value="Hotdog Thioesterase"/>
    <property type="match status" value="1"/>
</dbReference>
<accession>A0A975NCV5</accession>
<proteinExistence type="predicted"/>